<dbReference type="AlphaFoldDB" id="K3Z054"/>
<keyword evidence="3" id="KW-1185">Reference proteome</keyword>
<dbReference type="eggNOG" id="ENOG502R4ES">
    <property type="taxonomic scope" value="Eukaryota"/>
</dbReference>
<name>K3Z054_SETIT</name>
<dbReference type="HOGENOM" id="CLU_115163_0_0_1"/>
<protein>
    <submittedName>
        <fullName evidence="2">Uncharacterized protein</fullName>
    </submittedName>
</protein>
<feature type="compositionally biased region" description="Basic and acidic residues" evidence="1">
    <location>
        <begin position="63"/>
        <end position="78"/>
    </location>
</feature>
<evidence type="ECO:0000313" key="2">
    <source>
        <dbReference type="EnsemblPlants" id="KQL29238"/>
    </source>
</evidence>
<dbReference type="InParanoid" id="K3Z054"/>
<reference evidence="3" key="1">
    <citation type="journal article" date="2012" name="Nat. Biotechnol.">
        <title>Reference genome sequence of the model plant Setaria.</title>
        <authorList>
            <person name="Bennetzen J.L."/>
            <person name="Schmutz J."/>
            <person name="Wang H."/>
            <person name="Percifield R."/>
            <person name="Hawkins J."/>
            <person name="Pontaroli A.C."/>
            <person name="Estep M."/>
            <person name="Feng L."/>
            <person name="Vaughn J.N."/>
            <person name="Grimwood J."/>
            <person name="Jenkins J."/>
            <person name="Barry K."/>
            <person name="Lindquist E."/>
            <person name="Hellsten U."/>
            <person name="Deshpande S."/>
            <person name="Wang X."/>
            <person name="Wu X."/>
            <person name="Mitros T."/>
            <person name="Triplett J."/>
            <person name="Yang X."/>
            <person name="Ye C.Y."/>
            <person name="Mauro-Herrera M."/>
            <person name="Wang L."/>
            <person name="Li P."/>
            <person name="Sharma M."/>
            <person name="Sharma R."/>
            <person name="Ronald P.C."/>
            <person name="Panaud O."/>
            <person name="Kellogg E.A."/>
            <person name="Brutnell T.P."/>
            <person name="Doust A.N."/>
            <person name="Tuskan G.A."/>
            <person name="Rokhsar D."/>
            <person name="Devos K.M."/>
        </authorList>
    </citation>
    <scope>NUCLEOTIDE SEQUENCE [LARGE SCALE GENOMIC DNA]</scope>
    <source>
        <strain evidence="3">cv. Yugu1</strain>
    </source>
</reference>
<dbReference type="Proteomes" id="UP000004995">
    <property type="component" value="Unassembled WGS sequence"/>
</dbReference>
<feature type="compositionally biased region" description="Low complexity" evidence="1">
    <location>
        <begin position="11"/>
        <end position="21"/>
    </location>
</feature>
<feature type="compositionally biased region" description="Low complexity" evidence="1">
    <location>
        <begin position="123"/>
        <end position="137"/>
    </location>
</feature>
<dbReference type="EnsemblPlants" id="KQL29238">
    <property type="protein sequence ID" value="KQL29238"/>
    <property type="gene ID" value="SETIT_019915mg"/>
</dbReference>
<dbReference type="Gramene" id="KQL29238">
    <property type="protein sequence ID" value="KQL29238"/>
    <property type="gene ID" value="SETIT_019915mg"/>
</dbReference>
<evidence type="ECO:0000256" key="1">
    <source>
        <dbReference type="SAM" id="MobiDB-lite"/>
    </source>
</evidence>
<feature type="compositionally biased region" description="Acidic residues" evidence="1">
    <location>
        <begin position="26"/>
        <end position="50"/>
    </location>
</feature>
<dbReference type="EMBL" id="AGNK02000189">
    <property type="status" value="NOT_ANNOTATED_CDS"/>
    <property type="molecule type" value="Genomic_DNA"/>
</dbReference>
<sequence length="137" mass="15522">MVGHYDDSDPSSKSSIVPKSPRYSYDEEIEYEKEEEEEDDGTNIEENLDEEAARAKMRAAKKRREEEREKKRREEQRAKKQAAKKRREQEEVDSEMANKRIRVDFDVSVGPSNAGPTAPAIVSPDPESSGNSSEGSS</sequence>
<organism evidence="2 3">
    <name type="scientific">Setaria italica</name>
    <name type="common">Foxtail millet</name>
    <name type="synonym">Panicum italicum</name>
    <dbReference type="NCBI Taxonomy" id="4555"/>
    <lineage>
        <taxon>Eukaryota</taxon>
        <taxon>Viridiplantae</taxon>
        <taxon>Streptophyta</taxon>
        <taxon>Embryophyta</taxon>
        <taxon>Tracheophyta</taxon>
        <taxon>Spermatophyta</taxon>
        <taxon>Magnoliopsida</taxon>
        <taxon>Liliopsida</taxon>
        <taxon>Poales</taxon>
        <taxon>Poaceae</taxon>
        <taxon>PACMAD clade</taxon>
        <taxon>Panicoideae</taxon>
        <taxon>Panicodae</taxon>
        <taxon>Paniceae</taxon>
        <taxon>Cenchrinae</taxon>
        <taxon>Setaria</taxon>
    </lineage>
</organism>
<reference evidence="2" key="2">
    <citation type="submission" date="2018-08" db="UniProtKB">
        <authorList>
            <consortium name="EnsemblPlants"/>
        </authorList>
    </citation>
    <scope>IDENTIFICATION</scope>
    <source>
        <strain evidence="2">Yugu1</strain>
    </source>
</reference>
<feature type="compositionally biased region" description="Basic and acidic residues" evidence="1">
    <location>
        <begin position="96"/>
        <end position="105"/>
    </location>
</feature>
<feature type="region of interest" description="Disordered" evidence="1">
    <location>
        <begin position="1"/>
        <end position="137"/>
    </location>
</feature>
<evidence type="ECO:0000313" key="3">
    <source>
        <dbReference type="Proteomes" id="UP000004995"/>
    </source>
</evidence>
<proteinExistence type="predicted"/>
<accession>K3Z054</accession>